<evidence type="ECO:0000256" key="4">
    <source>
        <dbReference type="ARBA" id="ARBA00022989"/>
    </source>
</evidence>
<keyword evidence="9" id="KW-1185">Reference proteome</keyword>
<gene>
    <name evidence="8" type="ORF">CTDIVETGP_2312</name>
</gene>
<feature type="transmembrane region" description="Helical" evidence="6">
    <location>
        <begin position="67"/>
        <end position="88"/>
    </location>
</feature>
<evidence type="ECO:0000256" key="2">
    <source>
        <dbReference type="ARBA" id="ARBA00022448"/>
    </source>
</evidence>
<dbReference type="InterPro" id="IPR005828">
    <property type="entry name" value="MFS_sugar_transport-like"/>
</dbReference>
<evidence type="ECO:0000259" key="7">
    <source>
        <dbReference type="PROSITE" id="PS50850"/>
    </source>
</evidence>
<proteinExistence type="predicted"/>
<comment type="caution">
    <text evidence="8">The sequence shown here is derived from an EMBL/GenBank/DDBJ whole genome shotgun (WGS) entry which is preliminary data.</text>
</comment>
<dbReference type="InterPro" id="IPR003663">
    <property type="entry name" value="Sugar/inositol_transpt"/>
</dbReference>
<dbReference type="AlphaFoldDB" id="W6NK09"/>
<dbReference type="PROSITE" id="PS50850">
    <property type="entry name" value="MFS"/>
    <property type="match status" value="1"/>
</dbReference>
<feature type="domain" description="Major facilitator superfamily (MFS) profile" evidence="7">
    <location>
        <begin position="1"/>
        <end position="188"/>
    </location>
</feature>
<protein>
    <submittedName>
        <fullName evidence="8">Major myo-inositol transporter IolT</fullName>
    </submittedName>
</protein>
<keyword evidence="2" id="KW-0813">Transport</keyword>
<dbReference type="Gene3D" id="1.20.1250.20">
    <property type="entry name" value="MFS general substrate transporter like domains"/>
    <property type="match status" value="1"/>
</dbReference>
<feature type="transmembrane region" description="Helical" evidence="6">
    <location>
        <begin position="160"/>
        <end position="181"/>
    </location>
</feature>
<evidence type="ECO:0000256" key="1">
    <source>
        <dbReference type="ARBA" id="ARBA00004651"/>
    </source>
</evidence>
<dbReference type="PRINTS" id="PR00171">
    <property type="entry name" value="SUGRTRNSPORT"/>
</dbReference>
<evidence type="ECO:0000256" key="6">
    <source>
        <dbReference type="SAM" id="Phobius"/>
    </source>
</evidence>
<dbReference type="InterPro" id="IPR036259">
    <property type="entry name" value="MFS_trans_sf"/>
</dbReference>
<feature type="transmembrane region" description="Helical" evidence="6">
    <location>
        <begin position="133"/>
        <end position="154"/>
    </location>
</feature>
<evidence type="ECO:0000313" key="8">
    <source>
        <dbReference type="EMBL" id="CDL92242.1"/>
    </source>
</evidence>
<keyword evidence="3 6" id="KW-0812">Transmembrane</keyword>
<keyword evidence="4 6" id="KW-1133">Transmembrane helix</keyword>
<dbReference type="GO" id="GO:0022857">
    <property type="term" value="F:transmembrane transporter activity"/>
    <property type="evidence" value="ECO:0007669"/>
    <property type="project" value="InterPro"/>
</dbReference>
<organism evidence="8 9">
    <name type="scientific">Clostridium tyrobutyricum DIVETGP</name>
    <dbReference type="NCBI Taxonomy" id="1408889"/>
    <lineage>
        <taxon>Bacteria</taxon>
        <taxon>Bacillati</taxon>
        <taxon>Bacillota</taxon>
        <taxon>Clostridia</taxon>
        <taxon>Eubacteriales</taxon>
        <taxon>Clostridiaceae</taxon>
        <taxon>Clostridium</taxon>
    </lineage>
</organism>
<accession>W6NK09</accession>
<evidence type="ECO:0000313" key="9">
    <source>
        <dbReference type="Proteomes" id="UP000019482"/>
    </source>
</evidence>
<evidence type="ECO:0000256" key="5">
    <source>
        <dbReference type="ARBA" id="ARBA00023136"/>
    </source>
</evidence>
<dbReference type="EMBL" id="CBXI010000040">
    <property type="protein sequence ID" value="CDL92242.1"/>
    <property type="molecule type" value="Genomic_DNA"/>
</dbReference>
<dbReference type="Pfam" id="PF00083">
    <property type="entry name" value="Sugar_tr"/>
    <property type="match status" value="1"/>
</dbReference>
<evidence type="ECO:0000256" key="3">
    <source>
        <dbReference type="ARBA" id="ARBA00022692"/>
    </source>
</evidence>
<feature type="transmembrane region" description="Helical" evidence="6">
    <location>
        <begin position="94"/>
        <end position="121"/>
    </location>
</feature>
<reference evidence="8 9" key="1">
    <citation type="journal article" date="2015" name="Genome Announc.">
        <title>Draft Genome Sequence of Clostridium tyrobutyricum Strain DIVETGP, Isolated from Cow's Milk for Grana Padano Production.</title>
        <authorList>
            <person name="Soggiu A."/>
            <person name="Piras C."/>
            <person name="Gaiarsa S."/>
            <person name="Sassera D."/>
            <person name="Roncada P."/>
            <person name="Bendixen E."/>
            <person name="Brasca M."/>
            <person name="Bonizzi L."/>
        </authorList>
    </citation>
    <scope>NUCLEOTIDE SEQUENCE [LARGE SCALE GENOMIC DNA]</scope>
    <source>
        <strain evidence="8 9">DIVETGP</strain>
    </source>
</reference>
<sequence length="218" mass="24085">MIGIGIGIIQQIAGINVMMYYGTTVLEKAGFGVKAALIANIGNGSIAVIVTIIYMKVFSNRIRRRTMLLTGYTGSTLSMLTIAILTHLLQGQAILPYLVIILTMVFLAFFQGTVGPVIWLVLSEIFPLRLRGLGMGISTFFLWIANFCVGVVFPTLLSKFGLSGAFIIFVILGAIAWAYTYKFVPETLNKSLEEIEESFRNYKKKTSDSSNINKIYNK</sequence>
<comment type="subcellular location">
    <subcellularLocation>
        <location evidence="1">Cell membrane</location>
        <topology evidence="1">Multi-pass membrane protein</topology>
    </subcellularLocation>
</comment>
<dbReference type="InterPro" id="IPR020846">
    <property type="entry name" value="MFS_dom"/>
</dbReference>
<dbReference type="SUPFAM" id="SSF103473">
    <property type="entry name" value="MFS general substrate transporter"/>
    <property type="match status" value="1"/>
</dbReference>
<dbReference type="InterPro" id="IPR050814">
    <property type="entry name" value="Myo-inositol_Transporter"/>
</dbReference>
<name>W6NK09_CLOTY</name>
<feature type="transmembrane region" description="Helical" evidence="6">
    <location>
        <begin position="35"/>
        <end position="55"/>
    </location>
</feature>
<dbReference type="PANTHER" id="PTHR48020">
    <property type="entry name" value="PROTON MYO-INOSITOL COTRANSPORTER"/>
    <property type="match status" value="1"/>
</dbReference>
<dbReference type="GO" id="GO:0005886">
    <property type="term" value="C:plasma membrane"/>
    <property type="evidence" value="ECO:0007669"/>
    <property type="project" value="UniProtKB-SubCell"/>
</dbReference>
<dbReference type="PANTHER" id="PTHR48020:SF12">
    <property type="entry name" value="PROTON MYO-INOSITOL COTRANSPORTER"/>
    <property type="match status" value="1"/>
</dbReference>
<keyword evidence="5 6" id="KW-0472">Membrane</keyword>
<dbReference type="Proteomes" id="UP000019482">
    <property type="component" value="Unassembled WGS sequence"/>
</dbReference>